<protein>
    <submittedName>
        <fullName evidence="1">Uncharacterized protein</fullName>
    </submittedName>
</protein>
<proteinExistence type="predicted"/>
<accession>A0A0K2UKK3</accession>
<dbReference type="EMBL" id="HACA01021387">
    <property type="protein sequence ID" value="CDW38748.1"/>
    <property type="molecule type" value="Transcribed_RNA"/>
</dbReference>
<organism evidence="1">
    <name type="scientific">Lepeophtheirus salmonis</name>
    <name type="common">Salmon louse</name>
    <name type="synonym">Caligus salmonis</name>
    <dbReference type="NCBI Taxonomy" id="72036"/>
    <lineage>
        <taxon>Eukaryota</taxon>
        <taxon>Metazoa</taxon>
        <taxon>Ecdysozoa</taxon>
        <taxon>Arthropoda</taxon>
        <taxon>Crustacea</taxon>
        <taxon>Multicrustacea</taxon>
        <taxon>Hexanauplia</taxon>
        <taxon>Copepoda</taxon>
        <taxon>Siphonostomatoida</taxon>
        <taxon>Caligidae</taxon>
        <taxon>Lepeophtheirus</taxon>
    </lineage>
</organism>
<evidence type="ECO:0000313" key="1">
    <source>
        <dbReference type="EMBL" id="CDW38748.1"/>
    </source>
</evidence>
<name>A0A0K2UKK3_LEPSM</name>
<sequence length="48" mass="5388">MTKFKDGLSYLPNNLRNLAVILDAYCMKVNEYESLFGIGGTVHLEGDH</sequence>
<dbReference type="AlphaFoldDB" id="A0A0K2UKK3"/>
<reference evidence="1" key="1">
    <citation type="submission" date="2014-05" db="EMBL/GenBank/DDBJ databases">
        <authorList>
            <person name="Chronopoulou M."/>
        </authorList>
    </citation>
    <scope>NUCLEOTIDE SEQUENCE</scope>
    <source>
        <tissue evidence="1">Whole organism</tissue>
    </source>
</reference>